<dbReference type="Proteomes" id="UP000179588">
    <property type="component" value="Unassembled WGS sequence"/>
</dbReference>
<comment type="caution">
    <text evidence="2">The sequence shown here is derived from an EMBL/GenBank/DDBJ whole genome shotgun (WGS) entry which is preliminary data.</text>
</comment>
<dbReference type="InterPro" id="IPR013321">
    <property type="entry name" value="Arc_rbn_hlx_hlx"/>
</dbReference>
<keyword evidence="3" id="KW-1185">Reference proteome</keyword>
<dbReference type="AlphaFoldDB" id="A0A1S1HLK8"/>
<reference evidence="2 3" key="1">
    <citation type="submission" date="2016-03" db="EMBL/GenBank/DDBJ databases">
        <title>Genome sequence of Providencia stuartii strain, isolated from the salivary glands of larval Lucilia sericata.</title>
        <authorList>
            <person name="Yuan Y."/>
            <person name="Zhang Y."/>
            <person name="Fu S."/>
            <person name="Crippen T.L."/>
            <person name="Visi D."/>
            <person name="Benbow M.E."/>
            <person name="Allen M."/>
            <person name="Tomberlin J.K."/>
            <person name="Sze S.-H."/>
            <person name="Tarone A.M."/>
        </authorList>
    </citation>
    <scope>NUCLEOTIDE SEQUENCE [LARGE SCALE GENOMIC DNA]</scope>
    <source>
        <strain evidence="2 3">Crippen</strain>
    </source>
</reference>
<dbReference type="InterPro" id="IPR010985">
    <property type="entry name" value="Ribbon_hlx_hlx"/>
</dbReference>
<dbReference type="SUPFAM" id="SSF47598">
    <property type="entry name" value="Ribbon-helix-helix"/>
    <property type="match status" value="1"/>
</dbReference>
<dbReference type="GO" id="GO:0006355">
    <property type="term" value="P:regulation of DNA-templated transcription"/>
    <property type="evidence" value="ECO:0007669"/>
    <property type="project" value="InterPro"/>
</dbReference>
<gene>
    <name evidence="2" type="ORF">A3Q29_07025</name>
</gene>
<dbReference type="Pfam" id="PF03869">
    <property type="entry name" value="Arc"/>
    <property type="match status" value="1"/>
</dbReference>
<evidence type="ECO:0000259" key="1">
    <source>
        <dbReference type="Pfam" id="PF03869"/>
    </source>
</evidence>
<sequence>MLQRVAMMKGMRGLTPMGVRIPDDLKEKIQKRALKNGRSMNSEIIMILQEAVDEERKPKNIDELANLESDKFKELFMETVKKMYEGGK</sequence>
<evidence type="ECO:0000313" key="3">
    <source>
        <dbReference type="Proteomes" id="UP000179588"/>
    </source>
</evidence>
<name>A0A1S1HLK8_PROST</name>
<evidence type="ECO:0000313" key="2">
    <source>
        <dbReference type="EMBL" id="OHT23174.1"/>
    </source>
</evidence>
<accession>A0A1S1HLK8</accession>
<organism evidence="2 3">
    <name type="scientific">Providencia stuartii</name>
    <dbReference type="NCBI Taxonomy" id="588"/>
    <lineage>
        <taxon>Bacteria</taxon>
        <taxon>Pseudomonadati</taxon>
        <taxon>Pseudomonadota</taxon>
        <taxon>Gammaproteobacteria</taxon>
        <taxon>Enterobacterales</taxon>
        <taxon>Morganellaceae</taxon>
        <taxon>Providencia</taxon>
    </lineage>
</organism>
<dbReference type="InterPro" id="IPR005569">
    <property type="entry name" value="Arc_DNA-bd_dom"/>
</dbReference>
<dbReference type="GO" id="GO:0043565">
    <property type="term" value="F:sequence-specific DNA binding"/>
    <property type="evidence" value="ECO:0007669"/>
    <property type="project" value="UniProtKB-ARBA"/>
</dbReference>
<dbReference type="Gene3D" id="1.10.1220.10">
    <property type="entry name" value="Met repressor-like"/>
    <property type="match status" value="1"/>
</dbReference>
<dbReference type="EMBL" id="LVIE01000190">
    <property type="protein sequence ID" value="OHT23174.1"/>
    <property type="molecule type" value="Genomic_DNA"/>
</dbReference>
<proteinExistence type="predicted"/>
<feature type="domain" description="Arc-like DNA binding" evidence="1">
    <location>
        <begin position="19"/>
        <end position="55"/>
    </location>
</feature>
<protein>
    <recommendedName>
        <fullName evidence="1">Arc-like DNA binding domain-containing protein</fullName>
    </recommendedName>
</protein>